<proteinExistence type="inferred from homology"/>
<dbReference type="GO" id="GO:0005886">
    <property type="term" value="C:plasma membrane"/>
    <property type="evidence" value="ECO:0007669"/>
    <property type="project" value="UniProtKB-SubCell"/>
</dbReference>
<dbReference type="AlphaFoldDB" id="A0A193SFK8"/>
<reference evidence="9" key="1">
    <citation type="submission" date="2016-02" db="EMBL/GenBank/DDBJ databases">
        <authorList>
            <person name="Wen L."/>
            <person name="He K."/>
            <person name="Yang H."/>
        </authorList>
    </citation>
    <scope>NUCLEOTIDE SEQUENCE</scope>
    <source>
        <strain evidence="9">AKPRH121464</strain>
    </source>
</reference>
<organism evidence="9">
    <name type="scientific">Klebsiella pneumoniae</name>
    <dbReference type="NCBI Taxonomy" id="573"/>
    <lineage>
        <taxon>Bacteria</taxon>
        <taxon>Pseudomonadati</taxon>
        <taxon>Pseudomonadota</taxon>
        <taxon>Gammaproteobacteria</taxon>
        <taxon>Enterobacterales</taxon>
        <taxon>Enterobacteriaceae</taxon>
        <taxon>Klebsiella/Raoultella group</taxon>
        <taxon>Klebsiella</taxon>
        <taxon>Klebsiella pneumoniae complex</taxon>
    </lineage>
</organism>
<comment type="similarity">
    <text evidence="2">Belongs to the acyltransferase 3 family.</text>
</comment>
<reference evidence="9" key="2">
    <citation type="submission" date="2016-06" db="EMBL/GenBank/DDBJ databases">
        <title>Towards a vaccine: An investigation of Klebsiella pneumoniae surface antigens.</title>
        <authorList>
            <person name="Follador R."/>
            <person name="Heinz E."/>
            <person name="Wyres K.L."/>
            <person name="Ellington M.J."/>
            <person name="Kowarik M."/>
            <person name="Holt K.E."/>
            <person name="Thomson N.R."/>
        </authorList>
    </citation>
    <scope>NUCLEOTIDE SEQUENCE</scope>
    <source>
        <strain evidence="9">AKPRH121464</strain>
    </source>
</reference>
<evidence type="ECO:0000256" key="5">
    <source>
        <dbReference type="ARBA" id="ARBA00022989"/>
    </source>
</evidence>
<evidence type="ECO:0000256" key="4">
    <source>
        <dbReference type="ARBA" id="ARBA00022692"/>
    </source>
</evidence>
<feature type="transmembrane region" description="Helical" evidence="7">
    <location>
        <begin position="141"/>
        <end position="161"/>
    </location>
</feature>
<feature type="transmembrane region" description="Helical" evidence="7">
    <location>
        <begin position="207"/>
        <end position="230"/>
    </location>
</feature>
<protein>
    <submittedName>
        <fullName evidence="9">Serine/alanine racemase</fullName>
        <ecNumber evidence="9">5.1.1.-</ecNumber>
    </submittedName>
</protein>
<dbReference type="EMBL" id="LT174566">
    <property type="protein sequence ID" value="CZQ24654.1"/>
    <property type="molecule type" value="Genomic_DNA"/>
</dbReference>
<keyword evidence="4 7" id="KW-0812">Transmembrane</keyword>
<gene>
    <name evidence="9" type="primary">wcqR</name>
</gene>
<dbReference type="GO" id="GO:0009246">
    <property type="term" value="P:enterobacterial common antigen biosynthetic process"/>
    <property type="evidence" value="ECO:0007669"/>
    <property type="project" value="TreeGrafter"/>
</dbReference>
<keyword evidence="3" id="KW-1003">Cell membrane</keyword>
<name>A0A193SFK8_KLEPN</name>
<evidence type="ECO:0000256" key="3">
    <source>
        <dbReference type="ARBA" id="ARBA00022475"/>
    </source>
</evidence>
<evidence type="ECO:0000256" key="2">
    <source>
        <dbReference type="ARBA" id="ARBA00007400"/>
    </source>
</evidence>
<feature type="transmembrane region" description="Helical" evidence="7">
    <location>
        <begin position="268"/>
        <end position="286"/>
    </location>
</feature>
<dbReference type="EC" id="5.1.1.-" evidence="9"/>
<dbReference type="PANTHER" id="PTHR40074">
    <property type="entry name" value="O-ACETYLTRANSFERASE WECH"/>
    <property type="match status" value="1"/>
</dbReference>
<evidence type="ECO:0000313" key="9">
    <source>
        <dbReference type="EMBL" id="CZQ24654.1"/>
    </source>
</evidence>
<dbReference type="GO" id="GO:0016853">
    <property type="term" value="F:isomerase activity"/>
    <property type="evidence" value="ECO:0007669"/>
    <property type="project" value="UniProtKB-KW"/>
</dbReference>
<feature type="transmembrane region" description="Helical" evidence="7">
    <location>
        <begin position="12"/>
        <end position="32"/>
    </location>
</feature>
<feature type="domain" description="Acyltransferase 3" evidence="8">
    <location>
        <begin position="13"/>
        <end position="315"/>
    </location>
</feature>
<feature type="transmembrane region" description="Helical" evidence="7">
    <location>
        <begin position="173"/>
        <end position="195"/>
    </location>
</feature>
<feature type="transmembrane region" description="Helical" evidence="7">
    <location>
        <begin position="114"/>
        <end position="134"/>
    </location>
</feature>
<evidence type="ECO:0000259" key="8">
    <source>
        <dbReference type="Pfam" id="PF01757"/>
    </source>
</evidence>
<accession>A0A193SFK8</accession>
<dbReference type="RefSeq" id="WP_099718432.1">
    <property type="nucleotide sequence ID" value="NZ_CP153597.1"/>
</dbReference>
<feature type="transmembrane region" description="Helical" evidence="7">
    <location>
        <begin position="236"/>
        <end position="256"/>
    </location>
</feature>
<feature type="transmembrane region" description="Helical" evidence="7">
    <location>
        <begin position="74"/>
        <end position="94"/>
    </location>
</feature>
<dbReference type="Pfam" id="PF01757">
    <property type="entry name" value="Acyl_transf_3"/>
    <property type="match status" value="1"/>
</dbReference>
<keyword evidence="5 7" id="KW-1133">Transmembrane helix</keyword>
<evidence type="ECO:0000256" key="6">
    <source>
        <dbReference type="ARBA" id="ARBA00023136"/>
    </source>
</evidence>
<evidence type="ECO:0000256" key="7">
    <source>
        <dbReference type="SAM" id="Phobius"/>
    </source>
</evidence>
<feature type="transmembrane region" description="Helical" evidence="7">
    <location>
        <begin position="44"/>
        <end position="62"/>
    </location>
</feature>
<keyword evidence="6 7" id="KW-0472">Membrane</keyword>
<evidence type="ECO:0000256" key="1">
    <source>
        <dbReference type="ARBA" id="ARBA00004651"/>
    </source>
</evidence>
<feature type="transmembrane region" description="Helical" evidence="7">
    <location>
        <begin position="298"/>
        <end position="317"/>
    </location>
</feature>
<comment type="subcellular location">
    <subcellularLocation>
        <location evidence="1">Cell membrane</location>
        <topology evidence="1">Multi-pass membrane protein</topology>
    </subcellularLocation>
</comment>
<dbReference type="PANTHER" id="PTHR40074:SF2">
    <property type="entry name" value="O-ACETYLTRANSFERASE WECH"/>
    <property type="match status" value="1"/>
</dbReference>
<dbReference type="GO" id="GO:0016413">
    <property type="term" value="F:O-acetyltransferase activity"/>
    <property type="evidence" value="ECO:0007669"/>
    <property type="project" value="TreeGrafter"/>
</dbReference>
<sequence length="326" mass="38784">MGKNIKERNQLADFARVFMAFIVVAIHVNIFYEHPALNKITVDGFFRIAVPFFLMINGYYFHENISHVESFKKWLKRGIVLFFVWQAIYLPLYLPIEDFSYNRLAVFLSQLIFGYHHLWYISAMVLGGIILFALRDKPYSLALSLFLFIIGCCLQYVRPFIDNNPTLYKVFSQYWLFRNGLFFGFPMMYIGFYIAKNNLLIKFNNNLLFLFLTISTILYGCEIFFVQNIFFSHMSYHIDFLLSILLLTPVVFIFIMRTKFCPFKDKDTKYLALFSSIVYFIHPYVIKLIESFLSIESVMFYINVLVISSLISFFCVLNRKRLWFLF</sequence>
<dbReference type="InterPro" id="IPR002656">
    <property type="entry name" value="Acyl_transf_3_dom"/>
</dbReference>
<keyword evidence="9" id="KW-0413">Isomerase</keyword>